<reference evidence="1 2" key="1">
    <citation type="submission" date="2019-09" db="EMBL/GenBank/DDBJ databases">
        <title>Taxonomy of Antarctic Massilia spp.: description of Massilia rubra sp. nov., Massilia aquatica sp. nov., Massilia mucilaginosa sp. nov., Massilia frigida sp. nov. isolated from streams, lakes and regoliths.</title>
        <authorList>
            <person name="Holochova P."/>
            <person name="Sedlacek I."/>
            <person name="Kralova S."/>
            <person name="Maslanova I."/>
            <person name="Busse H.-J."/>
            <person name="Stankova E."/>
            <person name="Vrbovska V."/>
            <person name="Kovarovic V."/>
            <person name="Bartak M."/>
            <person name="Svec P."/>
            <person name="Pantucek R."/>
        </authorList>
    </citation>
    <scope>NUCLEOTIDE SEQUENCE [LARGE SCALE GENOMIC DNA]</scope>
    <source>
        <strain evidence="1 2">CCM 8692</strain>
    </source>
</reference>
<keyword evidence="2" id="KW-1185">Reference proteome</keyword>
<proteinExistence type="predicted"/>
<sequence>MANLERESLWEERVAQWRKSGQSQRAFAESQGYSQRQLNYWARRLAAPVVPAALLPVSIAASTDAAPALSLRSPSGWTLTLPPALPASWVAALLRELA</sequence>
<comment type="caution">
    <text evidence="1">The sequence shown here is derived from an EMBL/GenBank/DDBJ whole genome shotgun (WGS) entry which is preliminary data.</text>
</comment>
<evidence type="ECO:0000313" key="2">
    <source>
        <dbReference type="Proteomes" id="UP000785613"/>
    </source>
</evidence>
<organism evidence="1 2">
    <name type="scientific">Massilia rubra</name>
    <dbReference type="NCBI Taxonomy" id="2607910"/>
    <lineage>
        <taxon>Bacteria</taxon>
        <taxon>Pseudomonadati</taxon>
        <taxon>Pseudomonadota</taxon>
        <taxon>Betaproteobacteria</taxon>
        <taxon>Burkholderiales</taxon>
        <taxon>Oxalobacteraceae</taxon>
        <taxon>Telluria group</taxon>
        <taxon>Massilia</taxon>
    </lineage>
</organism>
<dbReference type="RefSeq" id="WP_167222144.1">
    <property type="nucleotide sequence ID" value="NZ_VUYU01000002.1"/>
</dbReference>
<name>A0ABX0LLY4_9BURK</name>
<dbReference type="NCBIfam" id="NF047593">
    <property type="entry name" value="IS66_ISAeme5_TnpA"/>
    <property type="match status" value="1"/>
</dbReference>
<evidence type="ECO:0000313" key="1">
    <source>
        <dbReference type="EMBL" id="NHZ32947.1"/>
    </source>
</evidence>
<evidence type="ECO:0008006" key="3">
    <source>
        <dbReference type="Google" id="ProtNLM"/>
    </source>
</evidence>
<dbReference type="Proteomes" id="UP000785613">
    <property type="component" value="Unassembled WGS sequence"/>
</dbReference>
<accession>A0ABX0LLY4</accession>
<dbReference type="EMBL" id="VUYU01000002">
    <property type="protein sequence ID" value="NHZ32947.1"/>
    <property type="molecule type" value="Genomic_DNA"/>
</dbReference>
<protein>
    <recommendedName>
        <fullName evidence="3">Helix-turn-helix domain-containing protein</fullName>
    </recommendedName>
</protein>
<gene>
    <name evidence="1" type="ORF">F0185_05005</name>
</gene>